<reference evidence="1" key="1">
    <citation type="submission" date="2019-05" db="EMBL/GenBank/DDBJ databases">
        <authorList>
            <person name="Castillo A."/>
            <person name="Giampetruzzi A."/>
            <person name="Landa B."/>
            <person name="Saponari M."/>
            <person name="Almeida R.P.P."/>
            <person name="Moralejo E."/>
            <person name="Marco-Noales E."/>
            <person name="Velasco-Amo M.P."/>
            <person name="Roman-Ecija M."/>
            <person name="Navarro I."/>
            <person name="Monterde A."/>
            <person name="Barbe S."/>
        </authorList>
    </citation>
    <scope>NUCLEOTIDE SEQUENCE</scope>
    <source>
        <strain evidence="1">XYL1981</strain>
    </source>
</reference>
<reference evidence="1" key="2">
    <citation type="journal article" date="2020" name="Appl. Environ. Microbiol.">
        <title>Multiple intercontinental introductions associated with the emergence of a plant pathogen in Europe.</title>
        <authorList>
            <person name="Landa B.B."/>
            <person name="Castillo A.I."/>
            <person name="Giampetruzzi A."/>
            <person name="Kahn A."/>
            <person name="Roman-Ecija M."/>
            <person name="Velasco-Amo M.P."/>
            <person name="Navas-Cortes J.A."/>
            <person name="Marco-Noales E."/>
            <person name="Barbe S."/>
            <person name="Moralejo E."/>
            <person name="Coletta-Filho H.D."/>
            <person name="Saldarelli P."/>
            <person name="Saponari M."/>
            <person name="Almeida R.P.P."/>
        </authorList>
    </citation>
    <scope>NUCLEOTIDE SEQUENCE</scope>
    <source>
        <strain evidence="1">XYL1981</strain>
    </source>
</reference>
<comment type="caution">
    <text evidence="1">The sequence shown here is derived from an EMBL/GenBank/DDBJ whole genome shotgun (WGS) entry which is preliminary data.</text>
</comment>
<proteinExistence type="predicted"/>
<evidence type="ECO:0000313" key="1">
    <source>
        <dbReference type="EMBL" id="MRU23033.1"/>
    </source>
</evidence>
<sequence length="149" mass="16756">MTAPTHFIDTSYIQTFRQRLTSAFELAAQQLRQASPSDQKKFTMTFPKSPLDPREFSTGIDQNILSLWISHPTNTVFALLITNPKKRNVAVHSSGKASAHYDAPIQVYKDSLIIGPTHYTVTPEPMKAITAWLQENNVSVLILKEREAT</sequence>
<organism evidence="1 2">
    <name type="scientific">Xylella fastidiosa subsp. multiplex</name>
    <dbReference type="NCBI Taxonomy" id="644357"/>
    <lineage>
        <taxon>Bacteria</taxon>
        <taxon>Pseudomonadati</taxon>
        <taxon>Pseudomonadota</taxon>
        <taxon>Gammaproteobacteria</taxon>
        <taxon>Lysobacterales</taxon>
        <taxon>Lysobacteraceae</taxon>
        <taxon>Xylella</taxon>
    </lineage>
</organism>
<dbReference type="Proteomes" id="UP000474061">
    <property type="component" value="Unassembled WGS sequence"/>
</dbReference>
<dbReference type="EMBL" id="VDCJ01000327">
    <property type="protein sequence ID" value="MRU23033.1"/>
    <property type="molecule type" value="Genomic_DNA"/>
</dbReference>
<protein>
    <submittedName>
        <fullName evidence="1">Uncharacterized protein</fullName>
    </submittedName>
</protein>
<gene>
    <name evidence="1" type="ORF">FG476_02705</name>
</gene>
<evidence type="ECO:0000313" key="2">
    <source>
        <dbReference type="Proteomes" id="UP000474061"/>
    </source>
</evidence>
<accession>A0A9Q4MGG2</accession>
<dbReference type="RefSeq" id="WP_004086629.1">
    <property type="nucleotide sequence ID" value="NZ_CP052854.1"/>
</dbReference>
<dbReference type="AlphaFoldDB" id="A0A9Q4MGG2"/>
<name>A0A9Q4MGG2_XYLFS</name>